<proteinExistence type="predicted"/>
<sequence length="63" mass="7129">MSIFFRSGLAVKYRSFPFSLTANRKLVTVQARQLDASKADQVADLLCHKRTTANAHYAITDQR</sequence>
<evidence type="ECO:0000313" key="1">
    <source>
        <dbReference type="EMBL" id="KAH3831641.1"/>
    </source>
</evidence>
<dbReference type="EMBL" id="JAIWYP010000004">
    <property type="protein sequence ID" value="KAH3831641.1"/>
    <property type="molecule type" value="Genomic_DNA"/>
</dbReference>
<organism evidence="1 2">
    <name type="scientific">Dreissena polymorpha</name>
    <name type="common">Zebra mussel</name>
    <name type="synonym">Mytilus polymorpha</name>
    <dbReference type="NCBI Taxonomy" id="45954"/>
    <lineage>
        <taxon>Eukaryota</taxon>
        <taxon>Metazoa</taxon>
        <taxon>Spiralia</taxon>
        <taxon>Lophotrochozoa</taxon>
        <taxon>Mollusca</taxon>
        <taxon>Bivalvia</taxon>
        <taxon>Autobranchia</taxon>
        <taxon>Heteroconchia</taxon>
        <taxon>Euheterodonta</taxon>
        <taxon>Imparidentia</taxon>
        <taxon>Neoheterodontei</taxon>
        <taxon>Myida</taxon>
        <taxon>Dreissenoidea</taxon>
        <taxon>Dreissenidae</taxon>
        <taxon>Dreissena</taxon>
    </lineage>
</organism>
<gene>
    <name evidence="1" type="ORF">DPMN_104911</name>
</gene>
<dbReference type="Proteomes" id="UP000828390">
    <property type="component" value="Unassembled WGS sequence"/>
</dbReference>
<dbReference type="AlphaFoldDB" id="A0A9D4HDY0"/>
<keyword evidence="2" id="KW-1185">Reference proteome</keyword>
<name>A0A9D4HDY0_DREPO</name>
<reference evidence="1" key="2">
    <citation type="submission" date="2020-11" db="EMBL/GenBank/DDBJ databases">
        <authorList>
            <person name="McCartney M.A."/>
            <person name="Auch B."/>
            <person name="Kono T."/>
            <person name="Mallez S."/>
            <person name="Becker A."/>
            <person name="Gohl D.M."/>
            <person name="Silverstein K.A.T."/>
            <person name="Koren S."/>
            <person name="Bechman K.B."/>
            <person name="Herman A."/>
            <person name="Abrahante J.E."/>
            <person name="Garbe J."/>
        </authorList>
    </citation>
    <scope>NUCLEOTIDE SEQUENCE</scope>
    <source>
        <strain evidence="1">Duluth1</strain>
        <tissue evidence="1">Whole animal</tissue>
    </source>
</reference>
<reference evidence="1" key="1">
    <citation type="journal article" date="2019" name="bioRxiv">
        <title>The Genome of the Zebra Mussel, Dreissena polymorpha: A Resource for Invasive Species Research.</title>
        <authorList>
            <person name="McCartney M.A."/>
            <person name="Auch B."/>
            <person name="Kono T."/>
            <person name="Mallez S."/>
            <person name="Zhang Y."/>
            <person name="Obille A."/>
            <person name="Becker A."/>
            <person name="Abrahante J.E."/>
            <person name="Garbe J."/>
            <person name="Badalamenti J.P."/>
            <person name="Herman A."/>
            <person name="Mangelson H."/>
            <person name="Liachko I."/>
            <person name="Sullivan S."/>
            <person name="Sone E.D."/>
            <person name="Koren S."/>
            <person name="Silverstein K.A.T."/>
            <person name="Beckman K.B."/>
            <person name="Gohl D.M."/>
        </authorList>
    </citation>
    <scope>NUCLEOTIDE SEQUENCE</scope>
    <source>
        <strain evidence="1">Duluth1</strain>
        <tissue evidence="1">Whole animal</tissue>
    </source>
</reference>
<accession>A0A9D4HDY0</accession>
<evidence type="ECO:0000313" key="2">
    <source>
        <dbReference type="Proteomes" id="UP000828390"/>
    </source>
</evidence>
<comment type="caution">
    <text evidence="1">The sequence shown here is derived from an EMBL/GenBank/DDBJ whole genome shotgun (WGS) entry which is preliminary data.</text>
</comment>
<protein>
    <submittedName>
        <fullName evidence="1">Uncharacterized protein</fullName>
    </submittedName>
</protein>